<dbReference type="PANTHER" id="PTHR16089:SF24">
    <property type="entry name" value="MITOTIC DEACETYLASE-ASSOCIATED SANT DOMAIN PROTEIN"/>
    <property type="match status" value="1"/>
</dbReference>
<feature type="region of interest" description="Disordered" evidence="8">
    <location>
        <begin position="578"/>
        <end position="621"/>
    </location>
</feature>
<dbReference type="SMART" id="SM00717">
    <property type="entry name" value="SANT"/>
    <property type="match status" value="1"/>
</dbReference>
<dbReference type="EMBL" id="JAHDVG010000483">
    <property type="protein sequence ID" value="KAH1172032.1"/>
    <property type="molecule type" value="Genomic_DNA"/>
</dbReference>
<dbReference type="Gene3D" id="1.25.10.10">
    <property type="entry name" value="Leucine-rich Repeat Variant"/>
    <property type="match status" value="2"/>
</dbReference>
<dbReference type="InterPro" id="IPR051066">
    <property type="entry name" value="Trans_reg/Corepressor"/>
</dbReference>
<keyword evidence="3" id="KW-0007">Acetylation</keyword>
<dbReference type="InterPro" id="IPR011989">
    <property type="entry name" value="ARM-like"/>
</dbReference>
<dbReference type="InterPro" id="IPR000949">
    <property type="entry name" value="ELM2_dom"/>
</dbReference>
<keyword evidence="7" id="KW-0539">Nucleus</keyword>
<evidence type="ECO:0000256" key="7">
    <source>
        <dbReference type="ARBA" id="ARBA00023242"/>
    </source>
</evidence>
<dbReference type="PROSITE" id="PS51156">
    <property type="entry name" value="ELM2"/>
    <property type="match status" value="1"/>
</dbReference>
<dbReference type="GO" id="GO:0000118">
    <property type="term" value="C:histone deacetylase complex"/>
    <property type="evidence" value="ECO:0007669"/>
    <property type="project" value="TreeGrafter"/>
</dbReference>
<evidence type="ECO:0000313" key="11">
    <source>
        <dbReference type="EMBL" id="KAH1172032.1"/>
    </source>
</evidence>
<dbReference type="InterPro" id="IPR016024">
    <property type="entry name" value="ARM-type_fold"/>
</dbReference>
<evidence type="ECO:0000256" key="1">
    <source>
        <dbReference type="ARBA" id="ARBA00004123"/>
    </source>
</evidence>
<keyword evidence="2" id="KW-0597">Phosphoprotein</keyword>
<feature type="compositionally biased region" description="Basic and acidic residues" evidence="8">
    <location>
        <begin position="929"/>
        <end position="955"/>
    </location>
</feature>
<keyword evidence="4" id="KW-0805">Transcription regulation</keyword>
<keyword evidence="12" id="KW-1185">Reference proteome</keyword>
<evidence type="ECO:0000313" key="12">
    <source>
        <dbReference type="Proteomes" id="UP000827986"/>
    </source>
</evidence>
<dbReference type="SUPFAM" id="SSF48371">
    <property type="entry name" value="ARM repeat"/>
    <property type="match status" value="1"/>
</dbReference>
<feature type="compositionally biased region" description="Basic and acidic residues" evidence="8">
    <location>
        <begin position="591"/>
        <end position="606"/>
    </location>
</feature>
<feature type="compositionally biased region" description="Polar residues" evidence="8">
    <location>
        <begin position="409"/>
        <end position="427"/>
    </location>
</feature>
<dbReference type="Pfam" id="PF00249">
    <property type="entry name" value="Myb_DNA-binding"/>
    <property type="match status" value="1"/>
</dbReference>
<feature type="region of interest" description="Disordered" evidence="8">
    <location>
        <begin position="1733"/>
        <end position="1755"/>
    </location>
</feature>
<dbReference type="GO" id="GO:0003714">
    <property type="term" value="F:transcription corepressor activity"/>
    <property type="evidence" value="ECO:0007669"/>
    <property type="project" value="TreeGrafter"/>
</dbReference>
<dbReference type="GO" id="GO:0006357">
    <property type="term" value="P:regulation of transcription by RNA polymerase II"/>
    <property type="evidence" value="ECO:0007669"/>
    <property type="project" value="TreeGrafter"/>
</dbReference>
<dbReference type="PANTHER" id="PTHR16089">
    <property type="entry name" value="REST COREPRESSOR COREST PROTEIN-RELATED"/>
    <property type="match status" value="1"/>
</dbReference>
<feature type="region of interest" description="Disordered" evidence="8">
    <location>
        <begin position="929"/>
        <end position="962"/>
    </location>
</feature>
<dbReference type="Pfam" id="PF13646">
    <property type="entry name" value="HEAT_2"/>
    <property type="match status" value="1"/>
</dbReference>
<dbReference type="GO" id="GO:0003677">
    <property type="term" value="F:DNA binding"/>
    <property type="evidence" value="ECO:0007669"/>
    <property type="project" value="UniProtKB-KW"/>
</dbReference>
<dbReference type="PROSITE" id="PS51293">
    <property type="entry name" value="SANT"/>
    <property type="match status" value="1"/>
</dbReference>
<evidence type="ECO:0000256" key="2">
    <source>
        <dbReference type="ARBA" id="ARBA00022553"/>
    </source>
</evidence>
<protein>
    <recommendedName>
        <fullName evidence="13">ELM2 and SANT domain-containing protein 1</fullName>
    </recommendedName>
</protein>
<keyword evidence="5" id="KW-0238">DNA-binding</keyword>
<evidence type="ECO:0000259" key="9">
    <source>
        <dbReference type="PROSITE" id="PS51156"/>
    </source>
</evidence>
<dbReference type="SUPFAM" id="SSF46689">
    <property type="entry name" value="Homeodomain-like"/>
    <property type="match status" value="1"/>
</dbReference>
<dbReference type="Proteomes" id="UP000827986">
    <property type="component" value="Unassembled WGS sequence"/>
</dbReference>
<evidence type="ECO:0000256" key="3">
    <source>
        <dbReference type="ARBA" id="ARBA00022990"/>
    </source>
</evidence>
<evidence type="ECO:0000256" key="6">
    <source>
        <dbReference type="ARBA" id="ARBA00023163"/>
    </source>
</evidence>
<comment type="caution">
    <text evidence="11">The sequence shown here is derived from an EMBL/GenBank/DDBJ whole genome shotgun (WGS) entry which is preliminary data.</text>
</comment>
<dbReference type="InterPro" id="IPR001005">
    <property type="entry name" value="SANT/Myb"/>
</dbReference>
<keyword evidence="6" id="KW-0804">Transcription</keyword>
<accession>A0A9D4AQ83</accession>
<dbReference type="FunFam" id="1.10.10.60:FF:000086">
    <property type="entry name" value="transcriptional-regulating factor 1 isoform X1"/>
    <property type="match status" value="1"/>
</dbReference>
<feature type="region of interest" description="Disordered" evidence="8">
    <location>
        <begin position="409"/>
        <end position="441"/>
    </location>
</feature>
<dbReference type="Pfam" id="PF01448">
    <property type="entry name" value="ELM2"/>
    <property type="match status" value="1"/>
</dbReference>
<evidence type="ECO:0000256" key="4">
    <source>
        <dbReference type="ARBA" id="ARBA00023015"/>
    </source>
</evidence>
<dbReference type="Gene3D" id="1.10.10.60">
    <property type="entry name" value="Homeodomain-like"/>
    <property type="match status" value="1"/>
</dbReference>
<dbReference type="SMART" id="SM01189">
    <property type="entry name" value="ELM2"/>
    <property type="match status" value="1"/>
</dbReference>
<evidence type="ECO:0000256" key="5">
    <source>
        <dbReference type="ARBA" id="ARBA00023125"/>
    </source>
</evidence>
<evidence type="ECO:0000259" key="10">
    <source>
        <dbReference type="PROSITE" id="PS51293"/>
    </source>
</evidence>
<sequence>MNLQAQQKSSNKRAGKRIAYFNEQDVAVPSKELQQQLKEGQYYGHGGEIPASQTMELSKAGGLTGAPNNVALMNSVVYTQDRGDSMMMSQQLAAVKWQNSLMGSRLPERIDSSWQPSPAAWNHSVVYGGNQKGVHHSASAPGFYGHPEALKRSQEKEMEVPQLEIYGDAAVQQMMAQKIQLEQQALMRQQAQMNSYHQMQKQQQQNQTLPLQPFQLAFGHQGQKQGLPELLHVFQQAPASSNPVFTTQQKQQSLPQLQLFENFYPQQQQQATTQAFNLQQAASIAQPHVAATAPQHHMVAHQYQQPERNQELLKALTEQNQQTVLPQTQIPFPRRSRRLSKEGILPSASSGEILASKPVEEQASNLFLHHWQPQQQGLQFQHETEALGHNKGSYPQPTRTPLGQKETLSINELNQPDTERPATSYNSRDGEKQVAMTEESTQRTNDFVGVRGGVIQSTRRKRCVSQEANLLTLAQKAVELASLQNDKELDTSEEKKNVVAAAPAAAKSVLEFASSPQASKRPREDSSLVPLIMPVSVPVRKFDLQAIGKEKGEEGKLQRVLANDRGLCERKPSVIVTRRRSNRSSNMETSVQHEDAVPKEESEGFSRKPKQRPRPEPLFIPPKAGTFIVPPVYSSITPYQSHLRSPVRLADHPSDRNFELPPYTPPPILSPVREGSGLYFNAILSASGHSIPPPMTPKSTHRTLLRSNSSEVTPPILSVMGEATPVSIEPRINVGSRFQAEIPVLQDRSLASADKHKADMVWQPWGDLEINKATQENVENLLTAACSSIFPGAGTNQELALHVLYEAKGNILATLTKLLLKRPMRSPHHPLADYHYTGSDRWKVDEKKLFNKGIAIYKKDFFLVQKLIKTKTVAQCVEFYYTYKKQVKIGRNGTLIFGDIDATNEKSMKDEAEVDIKSSHRFARVLPPRKENYNEEHTHVEEVAEKEEGLDDRKSTVPPKATQTLQANEVVNEVLVSRTEESNAPGEASSRIVRKPKEAAVKPQKPSPPVQRRRRKPKPKPDTPSKAQNQENTFPCKKCGSIGRRNQELGRSQGFHQQLSLENPSSLSLGEGIYFYKMLLLAPRNANILTIVFKDTNLACCSCTQELMAAEAEYIINDKSLEFWLFLERADDIPNPRIKELWGTSGPCSALRGWKGMLDHVLGLLGRHLWRGGAWHVSSPMGASRKPPLPARPRLSPYPIQPLSAPSPSSPLRLSTDSPLRLLLSLIRLLWHARLLRMLTCERRCVAERSGAREGTVGVAVSREFGTARTVVRVLSAAALRHFTGAGRMKISAFYNSNNPFPLDAELRVTVSEDSDDPAGRLVLRSSSTVSSQTTKASMPLQDFCLSKQHYRLYQKKYFLNIATDLKFSKEVVKHRGLQSLPYKECDFKDLYSTSDIIQKPKRKEPMAKKVRQQPFKLCPLKQPPCHTKLDFSPPKDTRIKVPMEKRLQSAKLDSSLRESSLPPITPSLPCESPASQTFLTESYEILSSSMTRRQAKRVPTDNIQESKSEARGWEQMLLEKLNRSTAQWIVNQQTAWGGWIQNVHGFKKQKFDWNRIRDELSSESELRLLDSIQAEEDAMEVSPQSHVEKKPETLLPVYYRVPAYCPRVLWTDDPVGTNSTAHIIGKKCLRPASSLKNRERLNSRVGKYSYSTKNAFEQELYFGTVKIVHQVAERGKDHFILENHDEYYKHLQQHFPRPPEHWSFKPQKGAAWRPVRGAFRWIALPTLADDFAQRGQESSPAKARRGRNEHKEPKEVLPQHVHILRNMLEQWKNAWKLTPRWQNATIEGLMRALTDIHEVIRVTALITCATAVLERPRLDSDSQESGLHGIGKAPVIQDVPVELQPLLRKTLRDENAHVRMAAAVCHYTIGMCNDEAQMIMKEALVHGNSADSWAAAQCLALEGIATFPVVKKILSQMFDKNDGTTEEQACLLLTQLSEHSSLVYSLLAAKLNSCQWKDRILACRALSRIRGYVSQDLKNKLAQLMWNDWNLEVRQAAALALGQMKLGKEVHDQLRVKLHRGDCRMKVEALSLIGWLRLMTAKLLPGFLQCFSNDFVAVRREACLTAGALRIKDEMVLTCLFKMMQTDPHWKIKAFAIRALGQIGHVTPQLKHHLLWAVHHEEEPGVRREACRSIVTLQLQDESVQAILLERLILEPNEMVREEMNKAVKVLNFQHTEEQEMIQKIKNEISRLSQKDLVTQKLLKLEEIIGHLWQEANRIYCAKEHRSAHKDILENLIAVLGSTFSGQSCSTRMDSQIWTPDSNLPVSVR</sequence>
<comment type="subcellular location">
    <subcellularLocation>
        <location evidence="1">Nucleus</location>
    </subcellularLocation>
</comment>
<dbReference type="InterPro" id="IPR017884">
    <property type="entry name" value="SANT_dom"/>
</dbReference>
<gene>
    <name evidence="11" type="ORF">KIL84_007650</name>
</gene>
<feature type="domain" description="ELM2" evidence="9">
    <location>
        <begin position="730"/>
        <end position="822"/>
    </location>
</feature>
<name>A0A9D4AQ83_9SAUR</name>
<evidence type="ECO:0000256" key="8">
    <source>
        <dbReference type="SAM" id="MobiDB-lite"/>
    </source>
</evidence>
<proteinExistence type="predicted"/>
<reference evidence="11" key="1">
    <citation type="submission" date="2021-09" db="EMBL/GenBank/DDBJ databases">
        <title>The genome of Mauremys mutica provides insights into the evolution of semi-aquatic lifestyle.</title>
        <authorList>
            <person name="Gong S."/>
            <person name="Gao Y."/>
        </authorList>
    </citation>
    <scope>NUCLEOTIDE SEQUENCE</scope>
    <source>
        <strain evidence="11">MM-2020</strain>
        <tissue evidence="11">Muscle</tissue>
    </source>
</reference>
<feature type="region of interest" description="Disordered" evidence="8">
    <location>
        <begin position="977"/>
        <end position="1039"/>
    </location>
</feature>
<feature type="domain" description="SANT" evidence="10">
    <location>
        <begin position="837"/>
        <end position="888"/>
    </location>
</feature>
<dbReference type="InterPro" id="IPR009057">
    <property type="entry name" value="Homeodomain-like_sf"/>
</dbReference>
<organism evidence="11 12">
    <name type="scientific">Mauremys mutica</name>
    <name type="common">yellowpond turtle</name>
    <dbReference type="NCBI Taxonomy" id="74926"/>
    <lineage>
        <taxon>Eukaryota</taxon>
        <taxon>Metazoa</taxon>
        <taxon>Chordata</taxon>
        <taxon>Craniata</taxon>
        <taxon>Vertebrata</taxon>
        <taxon>Euteleostomi</taxon>
        <taxon>Archelosauria</taxon>
        <taxon>Testudinata</taxon>
        <taxon>Testudines</taxon>
        <taxon>Cryptodira</taxon>
        <taxon>Durocryptodira</taxon>
        <taxon>Testudinoidea</taxon>
        <taxon>Geoemydidae</taxon>
        <taxon>Geoemydinae</taxon>
        <taxon>Mauremys</taxon>
    </lineage>
</organism>
<dbReference type="GO" id="GO:0005667">
    <property type="term" value="C:transcription regulator complex"/>
    <property type="evidence" value="ECO:0007669"/>
    <property type="project" value="TreeGrafter"/>
</dbReference>
<evidence type="ECO:0008006" key="13">
    <source>
        <dbReference type="Google" id="ProtNLM"/>
    </source>
</evidence>